<reference evidence="1" key="2">
    <citation type="submission" date="2022-01" db="EMBL/GenBank/DDBJ databases">
        <authorList>
            <person name="Yamashiro T."/>
            <person name="Shiraishi A."/>
            <person name="Satake H."/>
            <person name="Nakayama K."/>
        </authorList>
    </citation>
    <scope>NUCLEOTIDE SEQUENCE</scope>
</reference>
<reference evidence="1" key="1">
    <citation type="journal article" date="2022" name="Int. J. Mol. Sci.">
        <title>Draft Genome of Tanacetum Coccineum: Genomic Comparison of Closely Related Tanacetum-Family Plants.</title>
        <authorList>
            <person name="Yamashiro T."/>
            <person name="Shiraishi A."/>
            <person name="Nakayama K."/>
            <person name="Satake H."/>
        </authorList>
    </citation>
    <scope>NUCLEOTIDE SEQUENCE</scope>
</reference>
<proteinExistence type="predicted"/>
<sequence length="135" mass="15116">MISRIVFDVSSPSGERNKIYDPGICIKVKSTRFLATLSPVIDTLLPFSSENEDKVFNHGVLASKEKSPPSPSHRGYKASKLFHYKSPMLIHGENTPNLGDCPDFEASRARGFVLRSLELRIHSFILGIQYPNLIE</sequence>
<protein>
    <submittedName>
        <fullName evidence="1">Uncharacterized protein</fullName>
    </submittedName>
</protein>
<comment type="caution">
    <text evidence="1">The sequence shown here is derived from an EMBL/GenBank/DDBJ whole genome shotgun (WGS) entry which is preliminary data.</text>
</comment>
<gene>
    <name evidence="1" type="ORF">Tco_1019247</name>
</gene>
<keyword evidence="2" id="KW-1185">Reference proteome</keyword>
<dbReference type="Proteomes" id="UP001151760">
    <property type="component" value="Unassembled WGS sequence"/>
</dbReference>
<dbReference type="EMBL" id="BQNB010017838">
    <property type="protein sequence ID" value="GJT67767.1"/>
    <property type="molecule type" value="Genomic_DNA"/>
</dbReference>
<accession>A0ABQ5FYH3</accession>
<evidence type="ECO:0000313" key="1">
    <source>
        <dbReference type="EMBL" id="GJT67767.1"/>
    </source>
</evidence>
<organism evidence="1 2">
    <name type="scientific">Tanacetum coccineum</name>
    <dbReference type="NCBI Taxonomy" id="301880"/>
    <lineage>
        <taxon>Eukaryota</taxon>
        <taxon>Viridiplantae</taxon>
        <taxon>Streptophyta</taxon>
        <taxon>Embryophyta</taxon>
        <taxon>Tracheophyta</taxon>
        <taxon>Spermatophyta</taxon>
        <taxon>Magnoliopsida</taxon>
        <taxon>eudicotyledons</taxon>
        <taxon>Gunneridae</taxon>
        <taxon>Pentapetalae</taxon>
        <taxon>asterids</taxon>
        <taxon>campanulids</taxon>
        <taxon>Asterales</taxon>
        <taxon>Asteraceae</taxon>
        <taxon>Asteroideae</taxon>
        <taxon>Anthemideae</taxon>
        <taxon>Anthemidinae</taxon>
        <taxon>Tanacetum</taxon>
    </lineage>
</organism>
<name>A0ABQ5FYH3_9ASTR</name>
<evidence type="ECO:0000313" key="2">
    <source>
        <dbReference type="Proteomes" id="UP001151760"/>
    </source>
</evidence>